<keyword evidence="1" id="KW-0472">Membrane</keyword>
<dbReference type="RefSeq" id="WP_202015952.1">
    <property type="nucleotide sequence ID" value="NZ_JAERRB010000017.1"/>
</dbReference>
<feature type="transmembrane region" description="Helical" evidence="1">
    <location>
        <begin position="160"/>
        <end position="177"/>
    </location>
</feature>
<keyword evidence="3" id="KW-1185">Reference proteome</keyword>
<sequence length="261" mass="29564">MTRSFFNSLQSEWLKTKRSLATWIVLVGAFFTPVIIIVVRIIYHDTLATSYASPTFWATLWRNAWESIAIFLLPMGSILTTSLIAQLEYKNNTWKQLHTLPLSLATIFFSKLAIIVFMLVQFFVLFNVGIYLAALVPYLVVAGVPYPTAPIPSDLFVRETLLFFLDTLPIVGLQYLLSLHYKNFLVSIGTGVILWIAALGSLKWKFGFAVPYTYPIFNYLKSLPDNKIAAPLVSVHVMAVIYFVVFVGVGFWLFVSKREKG</sequence>
<proteinExistence type="predicted"/>
<dbReference type="Pfam" id="PF12730">
    <property type="entry name" value="ABC2_membrane_4"/>
    <property type="match status" value="1"/>
</dbReference>
<dbReference type="EMBL" id="JAERRB010000017">
    <property type="protein sequence ID" value="MBL0745493.1"/>
    <property type="molecule type" value="Genomic_DNA"/>
</dbReference>
<name>A0ABS1L1U2_9BACT</name>
<gene>
    <name evidence="2" type="ORF">JI741_29950</name>
</gene>
<comment type="caution">
    <text evidence="2">The sequence shown here is derived from an EMBL/GenBank/DDBJ whole genome shotgun (WGS) entry which is preliminary data.</text>
</comment>
<feature type="transmembrane region" description="Helical" evidence="1">
    <location>
        <begin position="63"/>
        <end position="87"/>
    </location>
</feature>
<organism evidence="2 3">
    <name type="scientific">Chryseolinea lacunae</name>
    <dbReference type="NCBI Taxonomy" id="2801331"/>
    <lineage>
        <taxon>Bacteria</taxon>
        <taxon>Pseudomonadati</taxon>
        <taxon>Bacteroidota</taxon>
        <taxon>Cytophagia</taxon>
        <taxon>Cytophagales</taxon>
        <taxon>Fulvivirgaceae</taxon>
        <taxon>Chryseolinea</taxon>
    </lineage>
</organism>
<keyword evidence="1" id="KW-1133">Transmembrane helix</keyword>
<feature type="transmembrane region" description="Helical" evidence="1">
    <location>
        <begin position="20"/>
        <end position="43"/>
    </location>
</feature>
<dbReference type="PANTHER" id="PTHR37305:SF1">
    <property type="entry name" value="MEMBRANE PROTEIN"/>
    <property type="match status" value="1"/>
</dbReference>
<evidence type="ECO:0000313" key="3">
    <source>
        <dbReference type="Proteomes" id="UP000613030"/>
    </source>
</evidence>
<accession>A0ABS1L1U2</accession>
<protein>
    <submittedName>
        <fullName evidence="2">ABC transporter permease</fullName>
    </submittedName>
</protein>
<dbReference type="CDD" id="cd21809">
    <property type="entry name" value="ABC-2_lan_permease-like"/>
    <property type="match status" value="1"/>
</dbReference>
<evidence type="ECO:0000313" key="2">
    <source>
        <dbReference type="EMBL" id="MBL0745493.1"/>
    </source>
</evidence>
<feature type="transmembrane region" description="Helical" evidence="1">
    <location>
        <begin position="228"/>
        <end position="255"/>
    </location>
</feature>
<dbReference type="Proteomes" id="UP000613030">
    <property type="component" value="Unassembled WGS sequence"/>
</dbReference>
<keyword evidence="1" id="KW-0812">Transmembrane</keyword>
<feature type="transmembrane region" description="Helical" evidence="1">
    <location>
        <begin position="108"/>
        <end position="140"/>
    </location>
</feature>
<feature type="transmembrane region" description="Helical" evidence="1">
    <location>
        <begin position="184"/>
        <end position="202"/>
    </location>
</feature>
<evidence type="ECO:0000256" key="1">
    <source>
        <dbReference type="SAM" id="Phobius"/>
    </source>
</evidence>
<dbReference type="PANTHER" id="PTHR37305">
    <property type="entry name" value="INTEGRAL MEMBRANE PROTEIN-RELATED"/>
    <property type="match status" value="1"/>
</dbReference>
<reference evidence="2 3" key="1">
    <citation type="submission" date="2021-01" db="EMBL/GenBank/DDBJ databases">
        <title>Chryseolinea sp. Jin1 Genome sequencing and assembly.</title>
        <authorList>
            <person name="Kim I."/>
        </authorList>
    </citation>
    <scope>NUCLEOTIDE SEQUENCE [LARGE SCALE GENOMIC DNA]</scope>
    <source>
        <strain evidence="2 3">Jin1</strain>
    </source>
</reference>